<dbReference type="EMBL" id="JAUDFV010000166">
    <property type="protein sequence ID" value="KAL2712617.1"/>
    <property type="molecule type" value="Genomic_DNA"/>
</dbReference>
<name>A0ABD1ZWP3_VESSQ</name>
<reference evidence="1 2" key="1">
    <citation type="journal article" date="2024" name="Ann. Entomol. Soc. Am.">
        <title>Genomic analyses of the southern and eastern yellowjacket wasps (Hymenoptera: Vespidae) reveal evolutionary signatures of social life.</title>
        <authorList>
            <person name="Catto M.A."/>
            <person name="Caine P.B."/>
            <person name="Orr S.E."/>
            <person name="Hunt B.G."/>
            <person name="Goodisman M.A.D."/>
        </authorList>
    </citation>
    <scope>NUCLEOTIDE SEQUENCE [LARGE SCALE GENOMIC DNA]</scope>
    <source>
        <strain evidence="1">233</strain>
        <tissue evidence="1">Head and thorax</tissue>
    </source>
</reference>
<evidence type="ECO:0000313" key="1">
    <source>
        <dbReference type="EMBL" id="KAL2712617.1"/>
    </source>
</evidence>
<proteinExistence type="predicted"/>
<comment type="caution">
    <text evidence="1">The sequence shown here is derived from an EMBL/GenBank/DDBJ whole genome shotgun (WGS) entry which is preliminary data.</text>
</comment>
<sequence length="22" mass="2550">MDLMHLSLIKTDKSRALTYTIV</sequence>
<keyword evidence="2" id="KW-1185">Reference proteome</keyword>
<dbReference type="AlphaFoldDB" id="A0ABD1ZWP3"/>
<accession>A0ABD1ZWP3</accession>
<dbReference type="Proteomes" id="UP001607302">
    <property type="component" value="Unassembled WGS sequence"/>
</dbReference>
<gene>
    <name evidence="1" type="ORF">V1478_018140</name>
</gene>
<organism evidence="1 2">
    <name type="scientific">Vespula squamosa</name>
    <name type="common">Southern yellow jacket</name>
    <name type="synonym">Wasp</name>
    <dbReference type="NCBI Taxonomy" id="30214"/>
    <lineage>
        <taxon>Eukaryota</taxon>
        <taxon>Metazoa</taxon>
        <taxon>Ecdysozoa</taxon>
        <taxon>Arthropoda</taxon>
        <taxon>Hexapoda</taxon>
        <taxon>Insecta</taxon>
        <taxon>Pterygota</taxon>
        <taxon>Neoptera</taxon>
        <taxon>Endopterygota</taxon>
        <taxon>Hymenoptera</taxon>
        <taxon>Apocrita</taxon>
        <taxon>Aculeata</taxon>
        <taxon>Vespoidea</taxon>
        <taxon>Vespidae</taxon>
        <taxon>Vespinae</taxon>
        <taxon>Vespula</taxon>
    </lineage>
</organism>
<protein>
    <submittedName>
        <fullName evidence="1">Uncharacterized protein</fullName>
    </submittedName>
</protein>
<evidence type="ECO:0000313" key="2">
    <source>
        <dbReference type="Proteomes" id="UP001607302"/>
    </source>
</evidence>